<evidence type="ECO:0000313" key="2">
    <source>
        <dbReference type="EMBL" id="KAL1854885.1"/>
    </source>
</evidence>
<organism evidence="2 3">
    <name type="scientific">Diaporthe australafricana</name>
    <dbReference type="NCBI Taxonomy" id="127596"/>
    <lineage>
        <taxon>Eukaryota</taxon>
        <taxon>Fungi</taxon>
        <taxon>Dikarya</taxon>
        <taxon>Ascomycota</taxon>
        <taxon>Pezizomycotina</taxon>
        <taxon>Sordariomycetes</taxon>
        <taxon>Sordariomycetidae</taxon>
        <taxon>Diaporthales</taxon>
        <taxon>Diaporthaceae</taxon>
        <taxon>Diaporthe</taxon>
    </lineage>
</organism>
<dbReference type="Proteomes" id="UP001583177">
    <property type="component" value="Unassembled WGS sequence"/>
</dbReference>
<accession>A0ABR3W7B5</accession>
<proteinExistence type="predicted"/>
<evidence type="ECO:0008006" key="4">
    <source>
        <dbReference type="Google" id="ProtNLM"/>
    </source>
</evidence>
<name>A0ABR3W7B5_9PEZI</name>
<evidence type="ECO:0000256" key="1">
    <source>
        <dbReference type="SAM" id="MobiDB-lite"/>
    </source>
</evidence>
<comment type="caution">
    <text evidence="2">The sequence shown here is derived from an EMBL/GenBank/DDBJ whole genome shotgun (WGS) entry which is preliminary data.</text>
</comment>
<feature type="compositionally biased region" description="Basic and acidic residues" evidence="1">
    <location>
        <begin position="69"/>
        <end position="81"/>
    </location>
</feature>
<sequence>MSTPTKGPAFKWDAEAERDLFAACLVAAGEPKGATLAKAMDILEATFGERFTKKAASHRLQHLQKLKRKDGSPSKKAETPSKKRAKAANNGSDDDNTPKKRRKTAAPKSAPILAMEDDDENDDNLIKPEEGEDEV</sequence>
<feature type="compositionally biased region" description="Basic residues" evidence="1">
    <location>
        <begin position="56"/>
        <end position="68"/>
    </location>
</feature>
<gene>
    <name evidence="2" type="ORF">Daus18300_011303</name>
</gene>
<keyword evidence="3" id="KW-1185">Reference proteome</keyword>
<feature type="region of interest" description="Disordered" evidence="1">
    <location>
        <begin position="56"/>
        <end position="135"/>
    </location>
</feature>
<reference evidence="2 3" key="1">
    <citation type="journal article" date="2024" name="IMA Fungus">
        <title>IMA Genome - F19 : A genome assembly and annotation guide to empower mycologists, including annotated draft genome sequences of Ceratocystis pirilliformis, Diaporthe australafricana, Fusarium ophioides, Paecilomyces lecythidis, and Sporothrix stenoceras.</title>
        <authorList>
            <person name="Aylward J."/>
            <person name="Wilson A.M."/>
            <person name="Visagie C.M."/>
            <person name="Spraker J."/>
            <person name="Barnes I."/>
            <person name="Buitendag C."/>
            <person name="Ceriani C."/>
            <person name="Del Mar Angel L."/>
            <person name="du Plessis D."/>
            <person name="Fuchs T."/>
            <person name="Gasser K."/>
            <person name="Kramer D."/>
            <person name="Li W."/>
            <person name="Munsamy K."/>
            <person name="Piso A."/>
            <person name="Price J.L."/>
            <person name="Sonnekus B."/>
            <person name="Thomas C."/>
            <person name="van der Nest A."/>
            <person name="van Dijk A."/>
            <person name="van Heerden A."/>
            <person name="van Vuuren N."/>
            <person name="Yilmaz N."/>
            <person name="Duong T.A."/>
            <person name="van der Merwe N.A."/>
            <person name="Wingfield M.J."/>
            <person name="Wingfield B.D."/>
        </authorList>
    </citation>
    <scope>NUCLEOTIDE SEQUENCE [LARGE SCALE GENOMIC DNA]</scope>
    <source>
        <strain evidence="2 3">CMW 18300</strain>
    </source>
</reference>
<evidence type="ECO:0000313" key="3">
    <source>
        <dbReference type="Proteomes" id="UP001583177"/>
    </source>
</evidence>
<protein>
    <recommendedName>
        <fullName evidence="4">Myb-like domain-containing protein</fullName>
    </recommendedName>
</protein>
<dbReference type="EMBL" id="JAWRVE010000135">
    <property type="protein sequence ID" value="KAL1854885.1"/>
    <property type="molecule type" value="Genomic_DNA"/>
</dbReference>